<evidence type="ECO:0000256" key="1">
    <source>
        <dbReference type="ARBA" id="ARBA00004123"/>
    </source>
</evidence>
<evidence type="ECO:0000256" key="5">
    <source>
        <dbReference type="ARBA" id="ARBA00023163"/>
    </source>
</evidence>
<dbReference type="FunFam" id="1.20.5.170:FF:000020">
    <property type="entry name" value="BZIP transcription factor"/>
    <property type="match status" value="1"/>
</dbReference>
<dbReference type="SUPFAM" id="SSF57959">
    <property type="entry name" value="Leucine zipper domain"/>
    <property type="match status" value="1"/>
</dbReference>
<dbReference type="GO" id="GO:0005634">
    <property type="term" value="C:nucleus"/>
    <property type="evidence" value="ECO:0007669"/>
    <property type="project" value="UniProtKB-SubCell"/>
</dbReference>
<name>A0AA88AAS7_FICCA</name>
<dbReference type="GO" id="GO:0003700">
    <property type="term" value="F:DNA-binding transcription factor activity"/>
    <property type="evidence" value="ECO:0007669"/>
    <property type="project" value="InterPro"/>
</dbReference>
<evidence type="ECO:0000256" key="2">
    <source>
        <dbReference type="ARBA" id="ARBA00007163"/>
    </source>
</evidence>
<dbReference type="Gene3D" id="1.20.5.170">
    <property type="match status" value="1"/>
</dbReference>
<dbReference type="PANTHER" id="PTHR46408:SF5">
    <property type="entry name" value="BASIC LEUCINE ZIPPER 10"/>
    <property type="match status" value="1"/>
</dbReference>
<dbReference type="Pfam" id="PF12498">
    <property type="entry name" value="bZIP_C"/>
    <property type="match status" value="1"/>
</dbReference>
<dbReference type="PROSITE" id="PS50217">
    <property type="entry name" value="BZIP"/>
    <property type="match status" value="1"/>
</dbReference>
<feature type="region of interest" description="Disordered" evidence="8">
    <location>
        <begin position="452"/>
        <end position="474"/>
    </location>
</feature>
<feature type="compositionally biased region" description="Low complexity" evidence="8">
    <location>
        <begin position="51"/>
        <end position="69"/>
    </location>
</feature>
<keyword evidence="4" id="KW-0238">DNA-binding</keyword>
<gene>
    <name evidence="10" type="ORF">TIFTF001_018055</name>
</gene>
<feature type="region of interest" description="Disordered" evidence="8">
    <location>
        <begin position="40"/>
        <end position="74"/>
    </location>
</feature>
<dbReference type="InterPro" id="IPR020983">
    <property type="entry name" value="Basic_leucine-zipper_C"/>
</dbReference>
<keyword evidence="11" id="KW-1185">Reference proteome</keyword>
<proteinExistence type="inferred from homology"/>
<evidence type="ECO:0000256" key="3">
    <source>
        <dbReference type="ARBA" id="ARBA00023015"/>
    </source>
</evidence>
<comment type="subcellular location">
    <subcellularLocation>
        <location evidence="1">Nucleus</location>
    </subcellularLocation>
</comment>
<keyword evidence="3" id="KW-0805">Transcription regulation</keyword>
<feature type="compositionally biased region" description="Low complexity" evidence="8">
    <location>
        <begin position="196"/>
        <end position="206"/>
    </location>
</feature>
<feature type="region of interest" description="Disordered" evidence="8">
    <location>
        <begin position="173"/>
        <end position="232"/>
    </location>
</feature>
<dbReference type="AlphaFoldDB" id="A0AA88AAS7"/>
<keyword evidence="7" id="KW-0175">Coiled coil</keyword>
<accession>A0AA88AAS7</accession>
<feature type="region of interest" description="Disordered" evidence="8">
    <location>
        <begin position="1"/>
        <end position="21"/>
    </location>
</feature>
<evidence type="ECO:0000259" key="9">
    <source>
        <dbReference type="PROSITE" id="PS50217"/>
    </source>
</evidence>
<protein>
    <recommendedName>
        <fullName evidence="9">BZIP domain-containing protein</fullName>
    </recommendedName>
</protein>
<sequence>MNSVFSVDEMSDGLWSSTPAMNRSSSEWALERFLEEFSSPAVTPRPPMADPLAVPSVASPSVASQSSTSKRYDGDDEVVEIKKPDNRHDPASSTTVIDSDQYREFLKNQLDLACAAVALTRESLSLSAKLGDSVTASQNQLQASMPSQLESVPLDKEMSLTFSLLGVGNGLSMPQNEATDGPIGIPALPPIQKNIGTQSKQTTSGSSKDDSDDDELDGDMENTENMDPSDVKRARSLHDVRQRALGGWLGNCSPRKKSLVLVAPTMMLSNRESARRSRRRKQAQMSELEAQVGQLRVEHSTLLKRLSDMNHDYDSAAVDNRILKADIETLRAKVKMAEETVKRVTGINPLLLAVSNLAGAGVPPVNAPMDAPSNAAAVPMQPSTNHLFHQAVPNITTAVPHHQGLEGSFPGTSSIPMVGNPKNGVAPPNDVGGNKLPSYHLTARVANMQKQLAPGTSPGEALPGWGPEVAKNKK</sequence>
<evidence type="ECO:0000313" key="10">
    <source>
        <dbReference type="EMBL" id="GMN48890.1"/>
    </source>
</evidence>
<dbReference type="InterPro" id="IPR004827">
    <property type="entry name" value="bZIP"/>
</dbReference>
<dbReference type="GO" id="GO:0003677">
    <property type="term" value="F:DNA binding"/>
    <property type="evidence" value="ECO:0007669"/>
    <property type="project" value="UniProtKB-KW"/>
</dbReference>
<organism evidence="10 11">
    <name type="scientific">Ficus carica</name>
    <name type="common">Common fig</name>
    <dbReference type="NCBI Taxonomy" id="3494"/>
    <lineage>
        <taxon>Eukaryota</taxon>
        <taxon>Viridiplantae</taxon>
        <taxon>Streptophyta</taxon>
        <taxon>Embryophyta</taxon>
        <taxon>Tracheophyta</taxon>
        <taxon>Spermatophyta</taxon>
        <taxon>Magnoliopsida</taxon>
        <taxon>eudicotyledons</taxon>
        <taxon>Gunneridae</taxon>
        <taxon>Pentapetalae</taxon>
        <taxon>rosids</taxon>
        <taxon>fabids</taxon>
        <taxon>Rosales</taxon>
        <taxon>Moraceae</taxon>
        <taxon>Ficeae</taxon>
        <taxon>Ficus</taxon>
    </lineage>
</organism>
<keyword evidence="5" id="KW-0804">Transcription</keyword>
<dbReference type="SMART" id="SM00338">
    <property type="entry name" value="BRLZ"/>
    <property type="match status" value="1"/>
</dbReference>
<dbReference type="PANTHER" id="PTHR46408">
    <property type="entry name" value="BASIC LEUCINE ZIPPER 63"/>
    <property type="match status" value="1"/>
</dbReference>
<feature type="coiled-coil region" evidence="7">
    <location>
        <begin position="271"/>
        <end position="340"/>
    </location>
</feature>
<feature type="domain" description="BZIP" evidence="9">
    <location>
        <begin position="270"/>
        <end position="314"/>
    </location>
</feature>
<evidence type="ECO:0000256" key="6">
    <source>
        <dbReference type="ARBA" id="ARBA00023242"/>
    </source>
</evidence>
<comment type="similarity">
    <text evidence="2">Belongs to the bZIP family.</text>
</comment>
<dbReference type="InterPro" id="IPR046347">
    <property type="entry name" value="bZIP_sf"/>
</dbReference>
<evidence type="ECO:0000313" key="11">
    <source>
        <dbReference type="Proteomes" id="UP001187192"/>
    </source>
</evidence>
<evidence type="ECO:0000256" key="7">
    <source>
        <dbReference type="SAM" id="Coils"/>
    </source>
</evidence>
<dbReference type="Pfam" id="PF00170">
    <property type="entry name" value="bZIP_1"/>
    <property type="match status" value="1"/>
</dbReference>
<comment type="caution">
    <text evidence="10">The sequence shown here is derived from an EMBL/GenBank/DDBJ whole genome shotgun (WGS) entry which is preliminary data.</text>
</comment>
<dbReference type="EMBL" id="BTGU01000029">
    <property type="protein sequence ID" value="GMN48890.1"/>
    <property type="molecule type" value="Genomic_DNA"/>
</dbReference>
<evidence type="ECO:0000256" key="4">
    <source>
        <dbReference type="ARBA" id="ARBA00023125"/>
    </source>
</evidence>
<feature type="compositionally biased region" description="Acidic residues" evidence="8">
    <location>
        <begin position="210"/>
        <end position="224"/>
    </location>
</feature>
<dbReference type="GO" id="GO:0046983">
    <property type="term" value="F:protein dimerization activity"/>
    <property type="evidence" value="ECO:0007669"/>
    <property type="project" value="UniProtKB-ARBA"/>
</dbReference>
<evidence type="ECO:0000256" key="8">
    <source>
        <dbReference type="SAM" id="MobiDB-lite"/>
    </source>
</evidence>
<dbReference type="Proteomes" id="UP001187192">
    <property type="component" value="Unassembled WGS sequence"/>
</dbReference>
<keyword evidence="6" id="KW-0539">Nucleus</keyword>
<reference evidence="10" key="1">
    <citation type="submission" date="2023-07" db="EMBL/GenBank/DDBJ databases">
        <title>draft genome sequence of fig (Ficus carica).</title>
        <authorList>
            <person name="Takahashi T."/>
            <person name="Nishimura K."/>
        </authorList>
    </citation>
    <scope>NUCLEOTIDE SEQUENCE</scope>
</reference>